<dbReference type="EMBL" id="CP074402">
    <property type="protein sequence ID" value="QVJ02591.1"/>
    <property type="molecule type" value="Genomic_DNA"/>
</dbReference>
<evidence type="ECO:0000313" key="3">
    <source>
        <dbReference type="EMBL" id="QVJ02591.1"/>
    </source>
</evidence>
<keyword evidence="3" id="KW-0489">Methyltransferase</keyword>
<feature type="compositionally biased region" description="Basic residues" evidence="1">
    <location>
        <begin position="1"/>
        <end position="17"/>
    </location>
</feature>
<dbReference type="InterPro" id="IPR029063">
    <property type="entry name" value="SAM-dependent_MTases_sf"/>
</dbReference>
<dbReference type="Proteomes" id="UP000682416">
    <property type="component" value="Chromosome"/>
</dbReference>
<dbReference type="CDD" id="cd02440">
    <property type="entry name" value="AdoMet_MTases"/>
    <property type="match status" value="1"/>
</dbReference>
<sequence>MTHSHKQHGHHSAHDRHGHTTEHAHERGAHDQALILDLDARVTAPLTDDVIAWLPLVGDPREIVDLGAGTGAGTLPLLARFPEARVTAVDSSAEHLDRLRAKAREAGVADRVRTLLADLDQADWPDLGSPDLVWASASLHHMADPDLALRRTRDLLAPGGLLALVELSGFPRFLPEDAPAERPGLEEALHAVSDRWHTGHVPHRGADWAEKLTANGFRVEGERTLTAELEGSGDPVVVEYALTSLRRLRESVVDALVPEDLAALDRLLDSGDPGGVAHRDDLTVRTVRSVWAARRSD</sequence>
<dbReference type="AlphaFoldDB" id="A0A975LB86"/>
<dbReference type="SUPFAM" id="SSF53335">
    <property type="entry name" value="S-adenosyl-L-methionine-dependent methyltransferases"/>
    <property type="match status" value="1"/>
</dbReference>
<dbReference type="InterPro" id="IPR013217">
    <property type="entry name" value="Methyltransf_12"/>
</dbReference>
<dbReference type="GO" id="GO:0032259">
    <property type="term" value="P:methylation"/>
    <property type="evidence" value="ECO:0007669"/>
    <property type="project" value="UniProtKB-KW"/>
</dbReference>
<feature type="compositionally biased region" description="Basic and acidic residues" evidence="1">
    <location>
        <begin position="18"/>
        <end position="27"/>
    </location>
</feature>
<accession>A0A975LB86</accession>
<evidence type="ECO:0000256" key="1">
    <source>
        <dbReference type="SAM" id="MobiDB-lite"/>
    </source>
</evidence>
<dbReference type="GO" id="GO:0008168">
    <property type="term" value="F:methyltransferase activity"/>
    <property type="evidence" value="ECO:0007669"/>
    <property type="project" value="UniProtKB-KW"/>
</dbReference>
<dbReference type="PANTHER" id="PTHR43861:SF1">
    <property type="entry name" value="TRANS-ACONITATE 2-METHYLTRANSFERASE"/>
    <property type="match status" value="1"/>
</dbReference>
<keyword evidence="4" id="KW-1185">Reference proteome</keyword>
<proteinExistence type="predicted"/>
<evidence type="ECO:0000259" key="2">
    <source>
        <dbReference type="Pfam" id="PF08242"/>
    </source>
</evidence>
<dbReference type="KEGG" id="nec:KGD82_09320"/>
<organism evidence="3 4">
    <name type="scientific">Nocardiopsis eucommiae</name>
    <dbReference type="NCBI Taxonomy" id="2831970"/>
    <lineage>
        <taxon>Bacteria</taxon>
        <taxon>Bacillati</taxon>
        <taxon>Actinomycetota</taxon>
        <taxon>Actinomycetes</taxon>
        <taxon>Streptosporangiales</taxon>
        <taxon>Nocardiopsidaceae</taxon>
        <taxon>Nocardiopsis</taxon>
    </lineage>
</organism>
<keyword evidence="3" id="KW-0808">Transferase</keyword>
<dbReference type="Gene3D" id="3.40.50.150">
    <property type="entry name" value="Vaccinia Virus protein VP39"/>
    <property type="match status" value="1"/>
</dbReference>
<protein>
    <submittedName>
        <fullName evidence="3">Class I SAM-dependent methyltransferase</fullName>
    </submittedName>
</protein>
<name>A0A975LB86_9ACTN</name>
<dbReference type="Pfam" id="PF08242">
    <property type="entry name" value="Methyltransf_12"/>
    <property type="match status" value="1"/>
</dbReference>
<feature type="region of interest" description="Disordered" evidence="1">
    <location>
        <begin position="1"/>
        <end position="27"/>
    </location>
</feature>
<evidence type="ECO:0000313" key="4">
    <source>
        <dbReference type="Proteomes" id="UP000682416"/>
    </source>
</evidence>
<feature type="domain" description="Methyltransferase type 12" evidence="2">
    <location>
        <begin position="64"/>
        <end position="162"/>
    </location>
</feature>
<dbReference type="PANTHER" id="PTHR43861">
    <property type="entry name" value="TRANS-ACONITATE 2-METHYLTRANSFERASE-RELATED"/>
    <property type="match status" value="1"/>
</dbReference>
<gene>
    <name evidence="3" type="ORF">KGD82_09320</name>
</gene>
<reference evidence="3" key="1">
    <citation type="submission" date="2021-05" db="EMBL/GenBank/DDBJ databases">
        <authorList>
            <person name="Kaiqin L."/>
            <person name="Jian G."/>
        </authorList>
    </citation>
    <scope>NUCLEOTIDE SEQUENCE</scope>
    <source>
        <strain evidence="3">HDS5</strain>
    </source>
</reference>